<organism evidence="1 2">
    <name type="scientific">Clavispora lusitaniae</name>
    <name type="common">Candida lusitaniae</name>
    <dbReference type="NCBI Taxonomy" id="36911"/>
    <lineage>
        <taxon>Eukaryota</taxon>
        <taxon>Fungi</taxon>
        <taxon>Dikarya</taxon>
        <taxon>Ascomycota</taxon>
        <taxon>Saccharomycotina</taxon>
        <taxon>Pichiomycetes</taxon>
        <taxon>Metschnikowiaceae</taxon>
        <taxon>Clavispora</taxon>
    </lineage>
</organism>
<evidence type="ECO:0000313" key="1">
    <source>
        <dbReference type="EMBL" id="QFZ26965.1"/>
    </source>
</evidence>
<proteinExistence type="predicted"/>
<name>A0ACD0WI26_CLALS</name>
<evidence type="ECO:0000313" key="2">
    <source>
        <dbReference type="Proteomes" id="UP000326582"/>
    </source>
</evidence>
<gene>
    <name evidence="1" type="ORF">EJF14_20887</name>
</gene>
<keyword evidence="2" id="KW-1185">Reference proteome</keyword>
<accession>A0ACD0WI26</accession>
<dbReference type="EMBL" id="CP038485">
    <property type="protein sequence ID" value="QFZ26965.1"/>
    <property type="molecule type" value="Genomic_DNA"/>
</dbReference>
<dbReference type="Proteomes" id="UP000326582">
    <property type="component" value="Chromosome 2"/>
</dbReference>
<protein>
    <submittedName>
        <fullName evidence="1">Anaphase-promoting complex subunit</fullName>
    </submittedName>
</protein>
<reference evidence="2" key="1">
    <citation type="journal article" date="2019" name="MBio">
        <title>Comparative genomics for the elucidation of multidrug resistance (MDR) in Candida lusitaniae.</title>
        <authorList>
            <person name="Kannan A."/>
            <person name="Asner S.A."/>
            <person name="Trachsel E."/>
            <person name="Kelly S."/>
            <person name="Parker J."/>
            <person name="Sanglard D."/>
        </authorList>
    </citation>
    <scope>NUCLEOTIDE SEQUENCE [LARGE SCALE GENOMIC DNA]</scope>
    <source>
        <strain evidence="2">P1</strain>
    </source>
</reference>
<sequence>MLDHPKLLITEELSPNRIALLFLIRLYLSDTLSCRSRILSILTHQLEGQPIIENNRINVTPTLKDLCQLFANDDSKGRSSSRNISASDVEAAQFRILDLFWNLNSVEDLHQLIIDSYSFLSDPLKISSTVFNLVSPRSIIGRFVQKISVAAKLLEFDESLLLFQSVCHYRKDSADLYESLLIKGYKSTGGTSADRESPSSPLFSTWNHCLKEKVSTIPKKDDQSDKKFFETMNLQLSNCIGLEPIASNEDSSAYTIAKQDLEFLVDTQVRLLEKFGTETPPELKSIMMYMAAPGSEYSNVQKTHFSHLPSYYFLQYLERLHAGDYHGAFDSLHQYFDYMVSKGSKHFYHFALISRASLHQYFGEDQKALDSIEEAISVARENKDNNTLTYVLSWLFNFMKQKPHLWNKQSLYKNSNESKLLDFLINKSQSVSLSLMAMSFRFEAEFLISSGGSFSSYYESLFKSLYISIHDQQITFINSCEMASSVWNEAGFPHLSDLYNEIGISYGGTNGPTIDLFSLHLQKQSYTLAKGGAEIAIKELNELKPLYSRNALQQRLLHSRLLISQIQSHLNKGRKSQALEILKMLPEDDFLDEESQFEKLRLTALTEAAYGNYSRGIVLLNKKMKSLLSDNYGSSPNILRLIRMNVLKAEILVQSASNSPGLSLFIHQFQLARNRGFELALAEGFVTFVSFLNSSEFFQDAYNIATEVLPVVIRSGRQTLVSMLYYELARCCCGFIKSSDGCTSHQSSKESFMKFLTFLSKSISGFKNSSSLQMLRKCFELENEVTKLTDHLKDELKRSKPFEDFVKHSQSGIEILDKKVKEECSNMYIDV</sequence>